<dbReference type="Proteomes" id="UP000595224">
    <property type="component" value="Chromosome"/>
</dbReference>
<dbReference type="RefSeq" id="WP_198442924.1">
    <property type="nucleotide sequence ID" value="NZ_CBCSHE010000012.1"/>
</dbReference>
<evidence type="ECO:0000313" key="2">
    <source>
        <dbReference type="EMBL" id="QQA01385.1"/>
    </source>
</evidence>
<dbReference type="EMBL" id="CP064936">
    <property type="protein sequence ID" value="QQA01385.1"/>
    <property type="molecule type" value="Genomic_DNA"/>
</dbReference>
<dbReference type="Gene3D" id="2.70.50.70">
    <property type="match status" value="1"/>
</dbReference>
<accession>A0A7T3RE50</accession>
<evidence type="ECO:0000313" key="3">
    <source>
        <dbReference type="Proteomes" id="UP000595224"/>
    </source>
</evidence>
<dbReference type="Pfam" id="PF14734">
    <property type="entry name" value="DUF4469"/>
    <property type="match status" value="1"/>
</dbReference>
<dbReference type="InterPro" id="IPR027824">
    <property type="entry name" value="DUF4469"/>
</dbReference>
<gene>
    <name evidence="2" type="ORF">IWA51_01845</name>
</gene>
<feature type="domain" description="DUF4469" evidence="1">
    <location>
        <begin position="2"/>
        <end position="46"/>
    </location>
</feature>
<organism evidence="2 3">
    <name type="scientific">Treponema peruense</name>
    <dbReference type="NCBI Taxonomy" id="2787628"/>
    <lineage>
        <taxon>Bacteria</taxon>
        <taxon>Pseudomonadati</taxon>
        <taxon>Spirochaetota</taxon>
        <taxon>Spirochaetia</taxon>
        <taxon>Spirochaetales</taxon>
        <taxon>Treponemataceae</taxon>
        <taxon>Treponema</taxon>
    </lineage>
</organism>
<protein>
    <submittedName>
        <fullName evidence="2">DUF4469 domain-containing protein</fullName>
    </submittedName>
</protein>
<dbReference type="AlphaFoldDB" id="A0A7T3RE50"/>
<keyword evidence="3" id="KW-1185">Reference proteome</keyword>
<dbReference type="KEGG" id="tper:IWA51_01845"/>
<proteinExistence type="predicted"/>
<sequence length="58" mass="6430">MDKSFITKNTASTLEFYLPRTLEIGKKYFIAVQTSLSGSTELKAPVHGISRIAVEIVE</sequence>
<evidence type="ECO:0000259" key="1">
    <source>
        <dbReference type="Pfam" id="PF14734"/>
    </source>
</evidence>
<name>A0A7T3RE50_9SPIR</name>
<reference evidence="2 3" key="1">
    <citation type="submission" date="2020-11" db="EMBL/GenBank/DDBJ databases">
        <title>Treponema Peruensis nv. sp., first commensal Treponema isolated from human feces.</title>
        <authorList>
            <person name="Belkhou C."/>
            <person name="Raes J."/>
        </authorList>
    </citation>
    <scope>NUCLEOTIDE SEQUENCE [LARGE SCALE GENOMIC DNA]</scope>
    <source>
        <strain evidence="2 3">RCC2812</strain>
    </source>
</reference>